<evidence type="ECO:0000313" key="1">
    <source>
        <dbReference type="EMBL" id="TWU13866.1"/>
    </source>
</evidence>
<keyword evidence="2" id="KW-1185">Reference proteome</keyword>
<gene>
    <name evidence="1" type="ORF">CA54_27060</name>
</gene>
<dbReference type="AlphaFoldDB" id="A0A5C6BRL5"/>
<name>A0A5C6BRL5_9PLAN</name>
<organism evidence="1 2">
    <name type="scientific">Symmachiella macrocystis</name>
    <dbReference type="NCBI Taxonomy" id="2527985"/>
    <lineage>
        <taxon>Bacteria</taxon>
        <taxon>Pseudomonadati</taxon>
        <taxon>Planctomycetota</taxon>
        <taxon>Planctomycetia</taxon>
        <taxon>Planctomycetales</taxon>
        <taxon>Planctomycetaceae</taxon>
        <taxon>Symmachiella</taxon>
    </lineage>
</organism>
<dbReference type="Proteomes" id="UP000320735">
    <property type="component" value="Unassembled WGS sequence"/>
</dbReference>
<sequence>MSRERKGGLLAHSLKSSKVSHVQLGYLKWPVELLAGIAFYARQNIRSKRSLITRNQADESSDARSDCLRCLSSI</sequence>
<evidence type="ECO:0000313" key="2">
    <source>
        <dbReference type="Proteomes" id="UP000320735"/>
    </source>
</evidence>
<reference evidence="1 2" key="1">
    <citation type="submission" date="2019-02" db="EMBL/GenBank/DDBJ databases">
        <title>Deep-cultivation of Planctomycetes and their phenomic and genomic characterization uncovers novel biology.</title>
        <authorList>
            <person name="Wiegand S."/>
            <person name="Jogler M."/>
            <person name="Boedeker C."/>
            <person name="Pinto D."/>
            <person name="Vollmers J."/>
            <person name="Rivas-Marin E."/>
            <person name="Kohn T."/>
            <person name="Peeters S.H."/>
            <person name="Heuer A."/>
            <person name="Rast P."/>
            <person name="Oberbeckmann S."/>
            <person name="Bunk B."/>
            <person name="Jeske O."/>
            <person name="Meyerdierks A."/>
            <person name="Storesund J.E."/>
            <person name="Kallscheuer N."/>
            <person name="Luecker S."/>
            <person name="Lage O.M."/>
            <person name="Pohl T."/>
            <person name="Merkel B.J."/>
            <person name="Hornburger P."/>
            <person name="Mueller R.-W."/>
            <person name="Bruemmer F."/>
            <person name="Labrenz M."/>
            <person name="Spormann A.M."/>
            <person name="Op Den Camp H."/>
            <person name="Overmann J."/>
            <person name="Amann R."/>
            <person name="Jetten M.S.M."/>
            <person name="Mascher T."/>
            <person name="Medema M.H."/>
            <person name="Devos D.P."/>
            <person name="Kaster A.-K."/>
            <person name="Ovreas L."/>
            <person name="Rohde M."/>
            <person name="Galperin M.Y."/>
            <person name="Jogler C."/>
        </authorList>
    </citation>
    <scope>NUCLEOTIDE SEQUENCE [LARGE SCALE GENOMIC DNA]</scope>
    <source>
        <strain evidence="1 2">CA54</strain>
    </source>
</reference>
<protein>
    <submittedName>
        <fullName evidence="1">Uncharacterized protein</fullName>
    </submittedName>
</protein>
<proteinExistence type="predicted"/>
<accession>A0A5C6BRL5</accession>
<comment type="caution">
    <text evidence="1">The sequence shown here is derived from an EMBL/GenBank/DDBJ whole genome shotgun (WGS) entry which is preliminary data.</text>
</comment>
<dbReference type="EMBL" id="SJPP01000001">
    <property type="protein sequence ID" value="TWU13866.1"/>
    <property type="molecule type" value="Genomic_DNA"/>
</dbReference>